<dbReference type="GO" id="GO:0015031">
    <property type="term" value="P:protein transport"/>
    <property type="evidence" value="ECO:0007669"/>
    <property type="project" value="UniProtKB-KW"/>
</dbReference>
<dbReference type="GO" id="GO:0044614">
    <property type="term" value="C:nuclear pore cytoplasmic filaments"/>
    <property type="evidence" value="ECO:0007669"/>
    <property type="project" value="TreeGrafter"/>
</dbReference>
<keyword evidence="13" id="KW-1185">Reference proteome</keyword>
<evidence type="ECO:0000256" key="1">
    <source>
        <dbReference type="ARBA" id="ARBA00004567"/>
    </source>
</evidence>
<keyword evidence="3" id="KW-0813">Transport</keyword>
<evidence type="ECO:0000256" key="11">
    <source>
        <dbReference type="SAM" id="MobiDB-lite"/>
    </source>
</evidence>
<dbReference type="GO" id="GO:0005543">
    <property type="term" value="F:phospholipid binding"/>
    <property type="evidence" value="ECO:0007669"/>
    <property type="project" value="TreeGrafter"/>
</dbReference>
<reference evidence="12 13" key="1">
    <citation type="submission" date="2013-03" db="EMBL/GenBank/DDBJ databases">
        <title>The Genome Sequence of Cladophialophora yegresii CBS 114405.</title>
        <authorList>
            <consortium name="The Broad Institute Genomics Platform"/>
            <person name="Cuomo C."/>
            <person name="de Hoog S."/>
            <person name="Gorbushina A."/>
            <person name="Walker B."/>
            <person name="Young S.K."/>
            <person name="Zeng Q."/>
            <person name="Gargeya S."/>
            <person name="Fitzgerald M."/>
            <person name="Haas B."/>
            <person name="Abouelleil A."/>
            <person name="Allen A.W."/>
            <person name="Alvarado L."/>
            <person name="Arachchi H.M."/>
            <person name="Berlin A.M."/>
            <person name="Chapman S.B."/>
            <person name="Gainer-Dewar J."/>
            <person name="Goldberg J."/>
            <person name="Griggs A."/>
            <person name="Gujja S."/>
            <person name="Hansen M."/>
            <person name="Howarth C."/>
            <person name="Imamovic A."/>
            <person name="Ireland A."/>
            <person name="Larimer J."/>
            <person name="McCowan C."/>
            <person name="Murphy C."/>
            <person name="Pearson M."/>
            <person name="Poon T.W."/>
            <person name="Priest M."/>
            <person name="Roberts A."/>
            <person name="Saif S."/>
            <person name="Shea T."/>
            <person name="Sisk P."/>
            <person name="Sykes S."/>
            <person name="Wortman J."/>
            <person name="Nusbaum C."/>
            <person name="Birren B."/>
        </authorList>
    </citation>
    <scope>NUCLEOTIDE SEQUENCE [LARGE SCALE GENOMIC DNA]</scope>
    <source>
        <strain evidence="12 13">CBS 114405</strain>
    </source>
</reference>
<protein>
    <recommendedName>
        <fullName evidence="9">mRNA export factor GLE1</fullName>
    </recommendedName>
    <alternativeName>
        <fullName evidence="10">Nucleoporin GLE1</fullName>
    </alternativeName>
</protein>
<evidence type="ECO:0000256" key="8">
    <source>
        <dbReference type="ARBA" id="ARBA00023242"/>
    </source>
</evidence>
<feature type="region of interest" description="Disordered" evidence="11">
    <location>
        <begin position="1"/>
        <end position="26"/>
    </location>
</feature>
<dbReference type="PANTHER" id="PTHR12960:SF0">
    <property type="entry name" value="MRNA EXPORT FACTOR GLE1"/>
    <property type="match status" value="1"/>
</dbReference>
<keyword evidence="8" id="KW-0539">Nucleus</keyword>
<dbReference type="GeneID" id="19180647"/>
<dbReference type="OrthoDB" id="420884at2759"/>
<dbReference type="EMBL" id="AMGW01000004">
    <property type="protein sequence ID" value="EXJ58639.1"/>
    <property type="molecule type" value="Genomic_DNA"/>
</dbReference>
<accession>W9WJG8</accession>
<evidence type="ECO:0000256" key="9">
    <source>
        <dbReference type="ARBA" id="ARBA00026227"/>
    </source>
</evidence>
<name>W9WJG8_9EURO</name>
<keyword evidence="5" id="KW-0653">Protein transport</keyword>
<sequence length="560" mass="63827">MTKLHASPFSARNSPRGRRNDDSPSRQLQWELDRALGQLQLHEIESSKLHAYQKRQQQDELDAREAAQAHVHQLELNAASAQHEVVRKQAEAVLQAYIKKEEEERRRREEDERKRLEEEERRRKAEEEARRKAEEELRARKEEDERREREERARQEAERRAKEKADAEEKERREREAEQRKQQEENAKAEKEAALRKLQEEEAAAKAAPTPQPSQAPSSDIEQQHREYLALHKKLKTFRSEFWTSTRKDPALKPHVGDMRRAIRTSVGQLTDDKAANKVAHDRVKTTLLRALKELPSPPASVSEFLPVHLNLGDNGATTVPSLALYLLSIFSKAVIAAFVGECAVNPKAAEPIGTLVAQIFSMPDLQFGRNAPADASSRPTPSQSLIPILMCKFHATAPILFGISGSESTTAGKLRLGWRLDRMDDSADSKRAFTTQNKHYDRLTGLGVGYASIALRNFSKARFQNPWPPVHFWSSLAHIINTRPQEVQTSHLILLKNMLENNSIDRFVLFFGAVGVAALRQAVVEFPKTLPHELQEKQVTKSLQLMVEGWKKENHFSLT</sequence>
<dbReference type="HOGENOM" id="CLU_018821_1_0_1"/>
<evidence type="ECO:0000256" key="10">
    <source>
        <dbReference type="ARBA" id="ARBA00029983"/>
    </source>
</evidence>
<evidence type="ECO:0000256" key="5">
    <source>
        <dbReference type="ARBA" id="ARBA00022927"/>
    </source>
</evidence>
<dbReference type="Pfam" id="PF07817">
    <property type="entry name" value="GLE1"/>
    <property type="match status" value="1"/>
</dbReference>
<feature type="region of interest" description="Disordered" evidence="11">
    <location>
        <begin position="98"/>
        <end position="222"/>
    </location>
</feature>
<keyword evidence="6" id="KW-0811">Translocation</keyword>
<dbReference type="RefSeq" id="XP_007758262.1">
    <property type="nucleotide sequence ID" value="XM_007760072.1"/>
</dbReference>
<dbReference type="AlphaFoldDB" id="W9WJG8"/>
<comment type="similarity">
    <text evidence="2">Belongs to the GLE1 family.</text>
</comment>
<dbReference type="InterPro" id="IPR038506">
    <property type="entry name" value="GLE1-like_sf"/>
</dbReference>
<dbReference type="Proteomes" id="UP000019473">
    <property type="component" value="Unassembled WGS sequence"/>
</dbReference>
<evidence type="ECO:0000256" key="6">
    <source>
        <dbReference type="ARBA" id="ARBA00023010"/>
    </source>
</evidence>
<evidence type="ECO:0000313" key="13">
    <source>
        <dbReference type="Proteomes" id="UP000019473"/>
    </source>
</evidence>
<dbReference type="Gene3D" id="1.25.40.510">
    <property type="entry name" value="GLE1-like"/>
    <property type="match status" value="1"/>
</dbReference>
<comment type="caution">
    <text evidence="12">The sequence shown here is derived from an EMBL/GenBank/DDBJ whole genome shotgun (WGS) entry which is preliminary data.</text>
</comment>
<dbReference type="InterPro" id="IPR012476">
    <property type="entry name" value="GLE1"/>
</dbReference>
<dbReference type="GO" id="GO:0031369">
    <property type="term" value="F:translation initiation factor binding"/>
    <property type="evidence" value="ECO:0007669"/>
    <property type="project" value="TreeGrafter"/>
</dbReference>
<comment type="subcellular location">
    <subcellularLocation>
        <location evidence="1">Nucleus</location>
        <location evidence="1">Nuclear pore complex</location>
    </subcellularLocation>
</comment>
<evidence type="ECO:0000256" key="4">
    <source>
        <dbReference type="ARBA" id="ARBA00022816"/>
    </source>
</evidence>
<dbReference type="GO" id="GO:0000822">
    <property type="term" value="F:inositol hexakisphosphate binding"/>
    <property type="evidence" value="ECO:0007669"/>
    <property type="project" value="TreeGrafter"/>
</dbReference>
<dbReference type="eggNOG" id="KOG2412">
    <property type="taxonomic scope" value="Eukaryota"/>
</dbReference>
<evidence type="ECO:0000256" key="7">
    <source>
        <dbReference type="ARBA" id="ARBA00023132"/>
    </source>
</evidence>
<dbReference type="GO" id="GO:0005737">
    <property type="term" value="C:cytoplasm"/>
    <property type="evidence" value="ECO:0007669"/>
    <property type="project" value="TreeGrafter"/>
</dbReference>
<evidence type="ECO:0000256" key="3">
    <source>
        <dbReference type="ARBA" id="ARBA00022448"/>
    </source>
</evidence>
<keyword evidence="7" id="KW-0906">Nuclear pore complex</keyword>
<proteinExistence type="inferred from homology"/>
<dbReference type="PANTHER" id="PTHR12960">
    <property type="entry name" value="GLE-1-RELATED"/>
    <property type="match status" value="1"/>
</dbReference>
<organism evidence="12 13">
    <name type="scientific">Cladophialophora yegresii CBS 114405</name>
    <dbReference type="NCBI Taxonomy" id="1182544"/>
    <lineage>
        <taxon>Eukaryota</taxon>
        <taxon>Fungi</taxon>
        <taxon>Dikarya</taxon>
        <taxon>Ascomycota</taxon>
        <taxon>Pezizomycotina</taxon>
        <taxon>Eurotiomycetes</taxon>
        <taxon>Chaetothyriomycetidae</taxon>
        <taxon>Chaetothyriales</taxon>
        <taxon>Herpotrichiellaceae</taxon>
        <taxon>Cladophialophora</taxon>
    </lineage>
</organism>
<keyword evidence="4" id="KW-0509">mRNA transport</keyword>
<feature type="compositionally biased region" description="Basic and acidic residues" evidence="11">
    <location>
        <begin position="98"/>
        <end position="204"/>
    </location>
</feature>
<evidence type="ECO:0000313" key="12">
    <source>
        <dbReference type="EMBL" id="EXJ58639.1"/>
    </source>
</evidence>
<dbReference type="VEuPathDB" id="FungiDB:A1O7_06066"/>
<dbReference type="GO" id="GO:0016973">
    <property type="term" value="P:poly(A)+ mRNA export from nucleus"/>
    <property type="evidence" value="ECO:0007669"/>
    <property type="project" value="InterPro"/>
</dbReference>
<evidence type="ECO:0000256" key="2">
    <source>
        <dbReference type="ARBA" id="ARBA00011056"/>
    </source>
</evidence>
<gene>
    <name evidence="12" type="ORF">A1O7_06066</name>
</gene>
<dbReference type="STRING" id="1182544.W9WJG8"/>